<keyword evidence="2" id="KW-0812">Transmembrane</keyword>
<comment type="function">
    <text evidence="1">Could be part of an ABC transporter complex.</text>
</comment>
<dbReference type="PANTHER" id="PTHR30188">
    <property type="entry name" value="ABC TRANSPORTER PERMEASE PROTEIN-RELATED"/>
    <property type="match status" value="1"/>
</dbReference>
<feature type="transmembrane region" description="Helical" evidence="2">
    <location>
        <begin position="176"/>
        <end position="199"/>
    </location>
</feature>
<comment type="caution">
    <text evidence="2">Lacks conserved residue(s) required for the propagation of feature annotation.</text>
</comment>
<dbReference type="NCBIfam" id="TIGR00056">
    <property type="entry name" value="MlaE family lipid ABC transporter permease subunit"/>
    <property type="match status" value="1"/>
</dbReference>
<dbReference type="InterPro" id="IPR003453">
    <property type="entry name" value="ABC_MlaE_roteobac"/>
</dbReference>
<keyword evidence="2" id="KW-1003">Cell membrane</keyword>
<dbReference type="Gene3D" id="3.30.750.24">
    <property type="entry name" value="STAS domain"/>
    <property type="match status" value="1"/>
</dbReference>
<dbReference type="Proteomes" id="UP000516369">
    <property type="component" value="Chromosome"/>
</dbReference>
<keyword evidence="2" id="KW-0997">Cell inner membrane</keyword>
<evidence type="ECO:0000313" key="4">
    <source>
        <dbReference type="Proteomes" id="UP000516369"/>
    </source>
</evidence>
<accession>A0A7H1N2S9</accession>
<sequence>MQQTDTRAATHSIEVQRLAAGVLSLRLAGEWRIAHGLPSADPVVNALDEAPPARLIVSAKGLAGWDSSLLTFLLDVHEACSDRMVPCDFAALPEGVRRLLVLATTVPERDDVKRQAEAPPFFDRLGILSLAMWRYTGEALTFLGECTYSFGRLLRGRCRFRRSDLGLFIQQSGAQALPIVSLIAILIGMILAFVGAVQLRLFGAQAYVANLVGIAMLREMGAMMTAIIMAGRTGAAFAAQLGTMQVNEEVDALRTFGVVPMDYLVMPRMLALILMMPLLCIYADFLGIFGGFLVGTGMLDLSPAQYIEQTLRWLKFKDLMLGIGKSVIFGVIIASCGCYAGIQSGRSAAAVGEATTHAVVTAIVWIIVADGIFAVVTNVLRI</sequence>
<keyword evidence="2" id="KW-0472">Membrane</keyword>
<reference evidence="3 4" key="1">
    <citation type="submission" date="2020-05" db="EMBL/GenBank/DDBJ databases">
        <title>Complete closed genome sequence of Defluviicoccus vanus.</title>
        <authorList>
            <person name="Bessarab I."/>
            <person name="Arumugam K."/>
            <person name="Maszenan A.M."/>
            <person name="Seviour R.J."/>
            <person name="Williams R.B."/>
        </authorList>
    </citation>
    <scope>NUCLEOTIDE SEQUENCE [LARGE SCALE GENOMIC DNA]</scope>
    <source>
        <strain evidence="3 4">Ben 114</strain>
    </source>
</reference>
<dbReference type="GO" id="GO:0005548">
    <property type="term" value="F:phospholipid transporter activity"/>
    <property type="evidence" value="ECO:0007669"/>
    <property type="project" value="TreeGrafter"/>
</dbReference>
<name>A0A7H1N2S9_9PROT</name>
<keyword evidence="2" id="KW-1133">Transmembrane helix</keyword>
<protein>
    <submittedName>
        <fullName evidence="3">ABC transporter permease</fullName>
    </submittedName>
</protein>
<dbReference type="EMBL" id="CP053923">
    <property type="protein sequence ID" value="QNT70015.1"/>
    <property type="molecule type" value="Genomic_DNA"/>
</dbReference>
<dbReference type="AlphaFoldDB" id="A0A7H1N2S9"/>
<feature type="transmembrane region" description="Helical" evidence="2">
    <location>
        <begin position="319"/>
        <end position="342"/>
    </location>
</feature>
<keyword evidence="4" id="KW-1185">Reference proteome</keyword>
<dbReference type="KEGG" id="dvn:HQ394_12560"/>
<feature type="transmembrane region" description="Helical" evidence="2">
    <location>
        <begin position="362"/>
        <end position="380"/>
    </location>
</feature>
<evidence type="ECO:0000256" key="1">
    <source>
        <dbReference type="ARBA" id="ARBA00003787"/>
    </source>
</evidence>
<dbReference type="SUPFAM" id="SSF52091">
    <property type="entry name" value="SpoIIaa-like"/>
    <property type="match status" value="1"/>
</dbReference>
<dbReference type="GO" id="GO:0043190">
    <property type="term" value="C:ATP-binding cassette (ABC) transporter complex"/>
    <property type="evidence" value="ECO:0007669"/>
    <property type="project" value="InterPro"/>
</dbReference>
<dbReference type="InterPro" id="IPR030802">
    <property type="entry name" value="Permease_MalE"/>
</dbReference>
<comment type="similarity">
    <text evidence="2">Belongs to the MlaE permease family.</text>
</comment>
<evidence type="ECO:0000256" key="2">
    <source>
        <dbReference type="RuleBase" id="RU362044"/>
    </source>
</evidence>
<gene>
    <name evidence="3" type="ORF">HQ394_12560</name>
</gene>
<dbReference type="InterPro" id="IPR036513">
    <property type="entry name" value="STAS_dom_sf"/>
</dbReference>
<evidence type="ECO:0000313" key="3">
    <source>
        <dbReference type="EMBL" id="QNT70015.1"/>
    </source>
</evidence>
<dbReference type="RefSeq" id="WP_190260526.1">
    <property type="nucleotide sequence ID" value="NZ_CP053923.1"/>
</dbReference>
<organism evidence="3 4">
    <name type="scientific">Defluviicoccus vanus</name>
    <dbReference type="NCBI Taxonomy" id="111831"/>
    <lineage>
        <taxon>Bacteria</taxon>
        <taxon>Pseudomonadati</taxon>
        <taxon>Pseudomonadota</taxon>
        <taxon>Alphaproteobacteria</taxon>
        <taxon>Rhodospirillales</taxon>
        <taxon>Rhodospirillaceae</taxon>
        <taxon>Defluviicoccus</taxon>
    </lineage>
</organism>
<feature type="transmembrane region" description="Helical" evidence="2">
    <location>
        <begin position="269"/>
        <end position="299"/>
    </location>
</feature>
<proteinExistence type="inferred from homology"/>
<dbReference type="PANTHER" id="PTHR30188:SF3">
    <property type="entry name" value="ABC TRANSPORTER PERMEASE"/>
    <property type="match status" value="1"/>
</dbReference>
<comment type="subcellular location">
    <subcellularLocation>
        <location evidence="2">Cell inner membrane</location>
        <topology evidence="2">Multi-pass membrane protein</topology>
    </subcellularLocation>
</comment>
<dbReference type="Pfam" id="PF02405">
    <property type="entry name" value="MlaE"/>
    <property type="match status" value="1"/>
</dbReference>